<reference evidence="1 2" key="1">
    <citation type="submission" date="2019-06" db="EMBL/GenBank/DDBJ databases">
        <title>Whole genome shotgun sequence of Glutamicibacter uratoxydans NBRC 15515.</title>
        <authorList>
            <person name="Hosoyama A."/>
            <person name="Uohara A."/>
            <person name="Ohji S."/>
            <person name="Ichikawa N."/>
        </authorList>
    </citation>
    <scope>NUCLEOTIDE SEQUENCE [LARGE SCALE GENOMIC DNA]</scope>
    <source>
        <strain evidence="1 2">NBRC 15515</strain>
    </source>
</reference>
<keyword evidence="2" id="KW-1185">Reference proteome</keyword>
<accession>A0A4Y4DX24</accession>
<comment type="caution">
    <text evidence="1">The sequence shown here is derived from an EMBL/GenBank/DDBJ whole genome shotgun (WGS) entry which is preliminary data.</text>
</comment>
<dbReference type="AlphaFoldDB" id="A0A4Y4DX24"/>
<organism evidence="1 2">
    <name type="scientific">Glutamicibacter uratoxydans</name>
    <name type="common">Arthrobacter uratoxydans</name>
    <dbReference type="NCBI Taxonomy" id="43667"/>
    <lineage>
        <taxon>Bacteria</taxon>
        <taxon>Bacillati</taxon>
        <taxon>Actinomycetota</taxon>
        <taxon>Actinomycetes</taxon>
        <taxon>Micrococcales</taxon>
        <taxon>Micrococcaceae</taxon>
        <taxon>Glutamicibacter</taxon>
    </lineage>
</organism>
<gene>
    <name evidence="1" type="ORF">AUR04nite_34600</name>
</gene>
<evidence type="ECO:0000313" key="2">
    <source>
        <dbReference type="Proteomes" id="UP000316612"/>
    </source>
</evidence>
<name>A0A4Y4DX24_GLUUR</name>
<evidence type="ECO:0000313" key="1">
    <source>
        <dbReference type="EMBL" id="GED07928.1"/>
    </source>
</evidence>
<dbReference type="EMBL" id="BJNY01000033">
    <property type="protein sequence ID" value="GED07928.1"/>
    <property type="molecule type" value="Genomic_DNA"/>
</dbReference>
<protein>
    <submittedName>
        <fullName evidence="1">Uncharacterized protein</fullName>
    </submittedName>
</protein>
<sequence length="84" mass="9734">MVIFNETVLLSQESHEKYSREPDPLRLDRRGFLSTPLGQRIPSNSHCSPESRRLWTDYIAIDHRISDAPNRWYGNSKDSTSPTC</sequence>
<proteinExistence type="predicted"/>
<dbReference type="Proteomes" id="UP000316612">
    <property type="component" value="Unassembled WGS sequence"/>
</dbReference>